<dbReference type="Proteomes" id="UP000070700">
    <property type="component" value="Unassembled WGS sequence"/>
</dbReference>
<dbReference type="GeneID" id="28829642"/>
<accession>A0A194X8C3</accession>
<reference evidence="1 2" key="1">
    <citation type="submission" date="2015-10" db="EMBL/GenBank/DDBJ databases">
        <title>Full genome of DAOMC 229536 Phialocephala scopiformis, a fungal endophyte of spruce producing the potent anti-insectan compound rugulosin.</title>
        <authorList>
            <consortium name="DOE Joint Genome Institute"/>
            <person name="Walker A.K."/>
            <person name="Frasz S.L."/>
            <person name="Seifert K.A."/>
            <person name="Miller J.D."/>
            <person name="Mondo S.J."/>
            <person name="Labutti K."/>
            <person name="Lipzen A."/>
            <person name="Dockter R."/>
            <person name="Kennedy M."/>
            <person name="Grigoriev I.V."/>
            <person name="Spatafora J.W."/>
        </authorList>
    </citation>
    <scope>NUCLEOTIDE SEQUENCE [LARGE SCALE GENOMIC DNA]</scope>
    <source>
        <strain evidence="1 2">CBS 120377</strain>
    </source>
</reference>
<dbReference type="KEGG" id="psco:LY89DRAFT_734520"/>
<dbReference type="InParanoid" id="A0A194X8C3"/>
<proteinExistence type="predicted"/>
<evidence type="ECO:0000313" key="2">
    <source>
        <dbReference type="Proteomes" id="UP000070700"/>
    </source>
</evidence>
<dbReference type="RefSeq" id="XP_018070778.1">
    <property type="nucleotide sequence ID" value="XM_018219916.1"/>
</dbReference>
<keyword evidence="2" id="KW-1185">Reference proteome</keyword>
<sequence length="168" mass="18825">MATLVSFSIADERQPGPNFPLFNSEIKPFEADLTNPTTPPYNSPLTDHHTWIHEAQQRFLEGKENECYYICSLMLVQPKLSDLNAAAALCLQGTAYEYDPRNARNRIYHSIARALGIYKMVGNRIGARVGVEKMNGIALTVRMAARGRVGDKGAKRKELLKVVTGWMQ</sequence>
<name>A0A194X8C3_MOLSC</name>
<evidence type="ECO:0000313" key="1">
    <source>
        <dbReference type="EMBL" id="KUJ16423.1"/>
    </source>
</evidence>
<dbReference type="EMBL" id="KQ947416">
    <property type="protein sequence ID" value="KUJ16423.1"/>
    <property type="molecule type" value="Genomic_DNA"/>
</dbReference>
<dbReference type="AlphaFoldDB" id="A0A194X8C3"/>
<protein>
    <submittedName>
        <fullName evidence="1">Uncharacterized protein</fullName>
    </submittedName>
</protein>
<gene>
    <name evidence="1" type="ORF">LY89DRAFT_734520</name>
</gene>
<organism evidence="1 2">
    <name type="scientific">Mollisia scopiformis</name>
    <name type="common">Conifer needle endophyte fungus</name>
    <name type="synonym">Phialocephala scopiformis</name>
    <dbReference type="NCBI Taxonomy" id="149040"/>
    <lineage>
        <taxon>Eukaryota</taxon>
        <taxon>Fungi</taxon>
        <taxon>Dikarya</taxon>
        <taxon>Ascomycota</taxon>
        <taxon>Pezizomycotina</taxon>
        <taxon>Leotiomycetes</taxon>
        <taxon>Helotiales</taxon>
        <taxon>Mollisiaceae</taxon>
        <taxon>Mollisia</taxon>
    </lineage>
</organism>